<dbReference type="SUPFAM" id="SSF49899">
    <property type="entry name" value="Concanavalin A-like lectins/glucanases"/>
    <property type="match status" value="1"/>
</dbReference>
<dbReference type="Proteomes" id="UP001457282">
    <property type="component" value="Unassembled WGS sequence"/>
</dbReference>
<dbReference type="EMBL" id="JBEDUW010000001">
    <property type="protein sequence ID" value="KAK9950001.1"/>
    <property type="molecule type" value="Genomic_DNA"/>
</dbReference>
<feature type="signal peptide" evidence="1">
    <location>
        <begin position="1"/>
        <end position="25"/>
    </location>
</feature>
<organism evidence="3 4">
    <name type="scientific">Rubus argutus</name>
    <name type="common">Southern blackberry</name>
    <dbReference type="NCBI Taxonomy" id="59490"/>
    <lineage>
        <taxon>Eukaryota</taxon>
        <taxon>Viridiplantae</taxon>
        <taxon>Streptophyta</taxon>
        <taxon>Embryophyta</taxon>
        <taxon>Tracheophyta</taxon>
        <taxon>Spermatophyta</taxon>
        <taxon>Magnoliopsida</taxon>
        <taxon>eudicotyledons</taxon>
        <taxon>Gunneridae</taxon>
        <taxon>Pentapetalae</taxon>
        <taxon>rosids</taxon>
        <taxon>fabids</taxon>
        <taxon>Rosales</taxon>
        <taxon>Rosaceae</taxon>
        <taxon>Rosoideae</taxon>
        <taxon>Rosoideae incertae sedis</taxon>
        <taxon>Rubus</taxon>
    </lineage>
</organism>
<dbReference type="InterPro" id="IPR013320">
    <property type="entry name" value="ConA-like_dom_sf"/>
</dbReference>
<feature type="domain" description="Alginate lyase 2" evidence="2">
    <location>
        <begin position="41"/>
        <end position="216"/>
    </location>
</feature>
<dbReference type="PANTHER" id="PTHR33681:SF23">
    <property type="entry name" value="ALGINATE LYASE 2 DOMAIN-CONTAINING PROTEIN"/>
    <property type="match status" value="1"/>
</dbReference>
<accession>A0AAW1YMW4</accession>
<sequence>MGVLTNRIALACTTIFLVLTQWSSSWPVNDPTLGFLELPLNTSNLDIQRPYDLALSERYSFIEGVHKLWVYFTDKPHSPDSRTHARTEIRIRGYDYSSGVWQFEGYGYVPSGTANVTIMQVFGASPHATTLMLIVGSNGTLTYYRTAVLDPYIYDRWFRVNVIHDVYASHLKVYIDGVLKFEAPGRGGTFHYFKCGVYSQPDGSYYMESRWKGIKVLKKCD</sequence>
<dbReference type="PANTHER" id="PTHR33681">
    <property type="entry name" value="BINDING PROTEIN, PUTATIVE, EXPRESSED-RELATED"/>
    <property type="match status" value="1"/>
</dbReference>
<evidence type="ECO:0000259" key="2">
    <source>
        <dbReference type="Pfam" id="PF08787"/>
    </source>
</evidence>
<reference evidence="3 4" key="1">
    <citation type="journal article" date="2023" name="G3 (Bethesda)">
        <title>A chromosome-length genome assembly and annotation of blackberry (Rubus argutus, cv. 'Hillquist').</title>
        <authorList>
            <person name="Bruna T."/>
            <person name="Aryal R."/>
            <person name="Dudchenko O."/>
            <person name="Sargent D.J."/>
            <person name="Mead D."/>
            <person name="Buti M."/>
            <person name="Cavallini A."/>
            <person name="Hytonen T."/>
            <person name="Andres J."/>
            <person name="Pham M."/>
            <person name="Weisz D."/>
            <person name="Mascagni F."/>
            <person name="Usai G."/>
            <person name="Natali L."/>
            <person name="Bassil N."/>
            <person name="Fernandez G.E."/>
            <person name="Lomsadze A."/>
            <person name="Armour M."/>
            <person name="Olukolu B."/>
            <person name="Poorten T."/>
            <person name="Britton C."/>
            <person name="Davik J."/>
            <person name="Ashrafi H."/>
            <person name="Aiden E.L."/>
            <person name="Borodovsky M."/>
            <person name="Worthington M."/>
        </authorList>
    </citation>
    <scope>NUCLEOTIDE SEQUENCE [LARGE SCALE GENOMIC DNA]</scope>
    <source>
        <strain evidence="3">PI 553951</strain>
    </source>
</reference>
<feature type="chain" id="PRO_5043531051" description="Alginate lyase 2 domain-containing protein" evidence="1">
    <location>
        <begin position="26"/>
        <end position="221"/>
    </location>
</feature>
<evidence type="ECO:0000313" key="3">
    <source>
        <dbReference type="EMBL" id="KAK9950001.1"/>
    </source>
</evidence>
<keyword evidence="1" id="KW-0732">Signal</keyword>
<proteinExistence type="predicted"/>
<evidence type="ECO:0000313" key="4">
    <source>
        <dbReference type="Proteomes" id="UP001457282"/>
    </source>
</evidence>
<protein>
    <recommendedName>
        <fullName evidence="2">Alginate lyase 2 domain-containing protein</fullName>
    </recommendedName>
</protein>
<keyword evidence="4" id="KW-1185">Reference proteome</keyword>
<dbReference type="Gene3D" id="2.60.120.200">
    <property type="match status" value="1"/>
</dbReference>
<dbReference type="AlphaFoldDB" id="A0AAW1YMW4"/>
<dbReference type="InterPro" id="IPR014895">
    <property type="entry name" value="Alginate_lyase_2"/>
</dbReference>
<gene>
    <name evidence="3" type="ORF">M0R45_005508</name>
</gene>
<dbReference type="Pfam" id="PF08787">
    <property type="entry name" value="Alginate_lyase2"/>
    <property type="match status" value="1"/>
</dbReference>
<evidence type="ECO:0000256" key="1">
    <source>
        <dbReference type="SAM" id="SignalP"/>
    </source>
</evidence>
<comment type="caution">
    <text evidence="3">The sequence shown here is derived from an EMBL/GenBank/DDBJ whole genome shotgun (WGS) entry which is preliminary data.</text>
</comment>
<name>A0AAW1YMW4_RUBAR</name>